<keyword evidence="7" id="KW-1185">Reference proteome</keyword>
<dbReference type="InterPro" id="IPR050131">
    <property type="entry name" value="Peptidase_S8_subtilisin-like"/>
</dbReference>
<keyword evidence="2" id="KW-0645">Protease</keyword>
<name>G1X393_ARTOA</name>
<dbReference type="AlphaFoldDB" id="G1X393"/>
<comment type="similarity">
    <text evidence="1">Belongs to the peptidase S8 family.</text>
</comment>
<feature type="compositionally biased region" description="Polar residues" evidence="4">
    <location>
        <begin position="357"/>
        <end position="372"/>
    </location>
</feature>
<dbReference type="GO" id="GO:0004252">
    <property type="term" value="F:serine-type endopeptidase activity"/>
    <property type="evidence" value="ECO:0007669"/>
    <property type="project" value="InterPro"/>
</dbReference>
<dbReference type="InterPro" id="IPR036852">
    <property type="entry name" value="Peptidase_S8/S53_dom_sf"/>
</dbReference>
<dbReference type="Pfam" id="PF00082">
    <property type="entry name" value="Peptidase_S8"/>
    <property type="match status" value="1"/>
</dbReference>
<evidence type="ECO:0000256" key="3">
    <source>
        <dbReference type="ARBA" id="ARBA00022825"/>
    </source>
</evidence>
<sequence length="995" mass="112890">MDIEFKKKSAYRKRGAKNSGENEEPQNEQTKTMQNFQKNFLDLLFNVSGKPADQPLRFLKKKVEEHNEFLETCTGGRNILDKLLGQLVNSYEELPEDILLVIFSSIEYMAVKKPGLLHGKDVRETTALNIIAKCYPDVCMNIVNILIPPNTLDKAKLERNCRGGSDDKYICPLSTINEYLREHSYRKDIAPEHPVSKKYKCFHDLIDLEILEDKNTELKCALESAILPKETTSLGSSTPEHGQGKSILGNLLNEDFIDPINDPDAIEDQLSGFESFLNLCKNEVFSYRNEHGLTPLQQAICFYRDSGKKSINWSFLYEIIKSLVVRFPESIYIESTARATAYTLLGRFESSKDRSSDQTLIKTYTRNPNEQVNPEADNDEMKPQRRGERKLTLLESKKRTEYLLKMNCIRDGSKSHNEKIRYLYSNNGPVRNAPAMEFEEILELVRLPQKWQPKSPTGEMPKVDGLRFSDEDRESRHQDPYTAIFRWLRNDKKVKKIVRVEVDEIVEGVHDHNVSPHSNHAIRQCLQGFDVEELDWRKFDICGNTIFEAVAPKISQSNSSPGREPALRILDLYSSGNTAVLRGWANDDSLSKLKNLKEITIHIRASNRRDRADCEAYKETLKTKLEQFHPSLTVRFDEKMFSSAITDQARGSHGAKTVSLSESKTQWIDKMENFRNCIQRAIDPDRSQPILKNFPTIKVAVLDDGVNFETVPPICIKDAKAFCHKGHLYYRFDNNHGTITASLVREVCPDVELYIARLDDTKELSRDRFHIRSAAEGIQSAIDKKVDIISMSWSFAASPNDEDKNKVREAIQLAASKKILLFASMPDKGPDAKLEDYWPAGLPDVIRIGSATTTGQRSTDNWSSEPEYIFPGEDIELRSEKGENDKKVVSGSSASTALAAGLAALILFYMEAYVQVKSMTAEEAGDIVGKVRTCAGMRASFRALSSKHPTWNDYYVRPYMNKTFNKSVGDRSSSIKGMITDVGTVLADRLQSVIL</sequence>
<reference evidence="6 7" key="1">
    <citation type="journal article" date="2011" name="PLoS Pathog.">
        <title>Genomic and proteomic analyses of the fungus Arthrobotrys oligospora provide insights into nematode-trap formation.</title>
        <authorList>
            <person name="Yang J."/>
            <person name="Wang L."/>
            <person name="Ji X."/>
            <person name="Feng Y."/>
            <person name="Li X."/>
            <person name="Zou C."/>
            <person name="Xu J."/>
            <person name="Ren Y."/>
            <person name="Mi Q."/>
            <person name="Wu J."/>
            <person name="Liu S."/>
            <person name="Liu Y."/>
            <person name="Huang X."/>
            <person name="Wang H."/>
            <person name="Niu X."/>
            <person name="Li J."/>
            <person name="Liang L."/>
            <person name="Luo Y."/>
            <person name="Ji K."/>
            <person name="Zhou W."/>
            <person name="Yu Z."/>
            <person name="Li G."/>
            <person name="Liu Y."/>
            <person name="Li L."/>
            <person name="Qiao M."/>
            <person name="Feng L."/>
            <person name="Zhang K.-Q."/>
        </authorList>
    </citation>
    <scope>NUCLEOTIDE SEQUENCE [LARGE SCALE GENOMIC DNA]</scope>
    <source>
        <strain evidence="7">ATCC 24927 / CBS 115.81 / DSM 1491</strain>
    </source>
</reference>
<evidence type="ECO:0000256" key="2">
    <source>
        <dbReference type="ARBA" id="ARBA00022670"/>
    </source>
</evidence>
<feature type="region of interest" description="Disordered" evidence="4">
    <location>
        <begin position="1"/>
        <end position="31"/>
    </location>
</feature>
<keyword evidence="3" id="KW-0378">Hydrolase</keyword>
<accession>G1X393</accession>
<evidence type="ECO:0000256" key="4">
    <source>
        <dbReference type="SAM" id="MobiDB-lite"/>
    </source>
</evidence>
<protein>
    <recommendedName>
        <fullName evidence="5">Peptidase S8/S53 domain-containing protein</fullName>
    </recommendedName>
</protein>
<dbReference type="PANTHER" id="PTHR43806">
    <property type="entry name" value="PEPTIDASE S8"/>
    <property type="match status" value="1"/>
</dbReference>
<feature type="domain" description="Peptidase S8/S53" evidence="5">
    <location>
        <begin position="697"/>
        <end position="908"/>
    </location>
</feature>
<dbReference type="RefSeq" id="XP_011118955.1">
    <property type="nucleotide sequence ID" value="XM_011120653.1"/>
</dbReference>
<dbReference type="InterPro" id="IPR000209">
    <property type="entry name" value="Peptidase_S8/S53_dom"/>
</dbReference>
<dbReference type="Gene3D" id="3.40.50.200">
    <property type="entry name" value="Peptidase S8/S53 domain"/>
    <property type="match status" value="1"/>
</dbReference>
<dbReference type="Proteomes" id="UP000008784">
    <property type="component" value="Unassembled WGS sequence"/>
</dbReference>
<comment type="caution">
    <text evidence="6">The sequence shown here is derived from an EMBL/GenBank/DDBJ whole genome shotgun (WGS) entry which is preliminary data.</text>
</comment>
<gene>
    <name evidence="6" type="ORF">AOL_s00043g166</name>
</gene>
<dbReference type="PANTHER" id="PTHR43806:SF58">
    <property type="entry name" value="ALKALINE PROTEASE 1-RELATED"/>
    <property type="match status" value="1"/>
</dbReference>
<dbReference type="EMBL" id="ADOT01000057">
    <property type="protein sequence ID" value="EGX52377.1"/>
    <property type="molecule type" value="Genomic_DNA"/>
</dbReference>
<dbReference type="OMA" id="EITIHIR"/>
<dbReference type="STRING" id="756982.G1X393"/>
<dbReference type="eggNOG" id="ENOG502S098">
    <property type="taxonomic scope" value="Eukaryota"/>
</dbReference>
<dbReference type="HOGENOM" id="CLU_006016_3_0_1"/>
<organism evidence="6 7">
    <name type="scientific">Arthrobotrys oligospora (strain ATCC 24927 / CBS 115.81 / DSM 1491)</name>
    <name type="common">Nematode-trapping fungus</name>
    <name type="synonym">Didymozoophaga oligospora</name>
    <dbReference type="NCBI Taxonomy" id="756982"/>
    <lineage>
        <taxon>Eukaryota</taxon>
        <taxon>Fungi</taxon>
        <taxon>Dikarya</taxon>
        <taxon>Ascomycota</taxon>
        <taxon>Pezizomycotina</taxon>
        <taxon>Orbiliomycetes</taxon>
        <taxon>Orbiliales</taxon>
        <taxon>Orbiliaceae</taxon>
        <taxon>Orbilia</taxon>
        <taxon>Orbilia oligospora</taxon>
    </lineage>
</organism>
<dbReference type="GO" id="GO:0006508">
    <property type="term" value="P:proteolysis"/>
    <property type="evidence" value="ECO:0007669"/>
    <property type="project" value="UniProtKB-KW"/>
</dbReference>
<dbReference type="SUPFAM" id="SSF52743">
    <property type="entry name" value="Subtilisin-like"/>
    <property type="match status" value="1"/>
</dbReference>
<feature type="region of interest" description="Disordered" evidence="4">
    <location>
        <begin position="356"/>
        <end position="387"/>
    </location>
</feature>
<evidence type="ECO:0000313" key="6">
    <source>
        <dbReference type="EMBL" id="EGX52377.1"/>
    </source>
</evidence>
<evidence type="ECO:0000313" key="7">
    <source>
        <dbReference type="Proteomes" id="UP000008784"/>
    </source>
</evidence>
<dbReference type="InParanoid" id="G1X393"/>
<dbReference type="OrthoDB" id="3565018at2759"/>
<keyword evidence="3" id="KW-0720">Serine protease</keyword>
<dbReference type="GeneID" id="22889849"/>
<evidence type="ECO:0000259" key="5">
    <source>
        <dbReference type="Pfam" id="PF00082"/>
    </source>
</evidence>
<evidence type="ECO:0000256" key="1">
    <source>
        <dbReference type="ARBA" id="ARBA00011073"/>
    </source>
</evidence>
<proteinExistence type="inferred from homology"/>